<keyword evidence="1" id="KW-0472">Membrane</keyword>
<keyword evidence="1" id="KW-1133">Transmembrane helix</keyword>
<evidence type="ECO:0000313" key="3">
    <source>
        <dbReference type="Proteomes" id="UP000245695"/>
    </source>
</evidence>
<evidence type="ECO:0000313" key="2">
    <source>
        <dbReference type="EMBL" id="CEI72591.1"/>
    </source>
</evidence>
<organism evidence="2 3">
    <name type="scientific">Romboutsia hominis</name>
    <dbReference type="NCBI Taxonomy" id="1507512"/>
    <lineage>
        <taxon>Bacteria</taxon>
        <taxon>Bacillati</taxon>
        <taxon>Bacillota</taxon>
        <taxon>Clostridia</taxon>
        <taxon>Peptostreptococcales</taxon>
        <taxon>Peptostreptococcaceae</taxon>
        <taxon>Romboutsia</taxon>
    </lineage>
</organism>
<keyword evidence="3" id="KW-1185">Reference proteome</keyword>
<dbReference type="AlphaFoldDB" id="A0A2P2BQI6"/>
<reference evidence="2 3" key="1">
    <citation type="submission" date="2014-09" db="EMBL/GenBank/DDBJ databases">
        <authorList>
            <person name="Hornung B.V."/>
        </authorList>
    </citation>
    <scope>NUCLEOTIDE SEQUENCE [LARGE SCALE GENOMIC DNA]</scope>
    <source>
        <strain evidence="2 3">FRIFI</strain>
    </source>
</reference>
<dbReference type="EMBL" id="LN650648">
    <property type="protein sequence ID" value="CEI72591.1"/>
    <property type="molecule type" value="Genomic_DNA"/>
</dbReference>
<keyword evidence="1" id="KW-0812">Transmembrane</keyword>
<evidence type="ECO:0000256" key="1">
    <source>
        <dbReference type="SAM" id="Phobius"/>
    </source>
</evidence>
<proteinExistence type="predicted"/>
<accession>A0A2P2BQI6</accession>
<protein>
    <submittedName>
        <fullName evidence="2">Uncharacterized protein</fullName>
    </submittedName>
</protein>
<sequence>MGKKIYTLIIIAVAIVIIAIPVYFIYSIFFVKSTSKNFETTGIITEMEFEEGKWETKEVTKKVKQEDGTTKKVKEKKKIYDYEEWDLEIEYTDSEGRERVYKEEPIEKSDLYKSLEKNNLKVGDKVKLLIEERFRGDSLVGTDIIGVIEDKK</sequence>
<dbReference type="RefSeq" id="WP_092926353.1">
    <property type="nucleotide sequence ID" value="NZ_FJTZ01000012.1"/>
</dbReference>
<dbReference type="KEGG" id="rhom:FRIFI_1051"/>
<dbReference type="Proteomes" id="UP000245695">
    <property type="component" value="Chromosome 1"/>
</dbReference>
<feature type="transmembrane region" description="Helical" evidence="1">
    <location>
        <begin position="6"/>
        <end position="26"/>
    </location>
</feature>
<name>A0A2P2BQI6_9FIRM</name>
<gene>
    <name evidence="2" type="ORF">FRIFI_1051</name>
</gene>